<dbReference type="EMBL" id="VYZN01000061">
    <property type="protein sequence ID" value="KAE9525249.1"/>
    <property type="molecule type" value="Genomic_DNA"/>
</dbReference>
<reference evidence="3 4" key="1">
    <citation type="submission" date="2019-08" db="EMBL/GenBank/DDBJ databases">
        <title>The genome of the soybean aphid Biotype 1, its phylome, world population structure and adaptation to the North American continent.</title>
        <authorList>
            <person name="Giordano R."/>
            <person name="Donthu R.K."/>
            <person name="Hernandez A.G."/>
            <person name="Wright C.L."/>
            <person name="Zimin A.V."/>
        </authorList>
    </citation>
    <scope>NUCLEOTIDE SEQUENCE [LARGE SCALE GENOMIC DNA]</scope>
    <source>
        <tissue evidence="3">Whole aphids</tissue>
    </source>
</reference>
<dbReference type="PANTHER" id="PTHR23278">
    <property type="entry name" value="SIDESTEP PROTEIN"/>
    <property type="match status" value="1"/>
</dbReference>
<dbReference type="SUPFAM" id="SSF48726">
    <property type="entry name" value="Immunoglobulin"/>
    <property type="match status" value="1"/>
</dbReference>
<dbReference type="InterPro" id="IPR003599">
    <property type="entry name" value="Ig_sub"/>
</dbReference>
<dbReference type="InterPro" id="IPR007110">
    <property type="entry name" value="Ig-like_dom"/>
</dbReference>
<gene>
    <name evidence="3" type="ORF">AGLY_014317</name>
</gene>
<dbReference type="AlphaFoldDB" id="A0A6G0T3V0"/>
<dbReference type="Proteomes" id="UP000475862">
    <property type="component" value="Unassembled WGS sequence"/>
</dbReference>
<proteinExistence type="predicted"/>
<name>A0A6G0T3V0_APHGL</name>
<sequence length="173" mass="19123">MGSIGKVGLLIKRRQRLERRRPGVHRHRRPGADVGTLGLITTNVEAVAGMVAYLPCNMTPPTPNDRVTLVIWFKQGQTNPIYSYDVRSSPAKTVTPNPKTSNGPQQKSVATMGPHRSDDKTLDGRAYFRVTSQPAALIVQDIGDKDAAVYKCRVDFKKSPTRNSNVNLTVIRK</sequence>
<evidence type="ECO:0000259" key="2">
    <source>
        <dbReference type="PROSITE" id="PS50835"/>
    </source>
</evidence>
<organism evidence="3 4">
    <name type="scientific">Aphis glycines</name>
    <name type="common">Soybean aphid</name>
    <dbReference type="NCBI Taxonomy" id="307491"/>
    <lineage>
        <taxon>Eukaryota</taxon>
        <taxon>Metazoa</taxon>
        <taxon>Ecdysozoa</taxon>
        <taxon>Arthropoda</taxon>
        <taxon>Hexapoda</taxon>
        <taxon>Insecta</taxon>
        <taxon>Pterygota</taxon>
        <taxon>Neoptera</taxon>
        <taxon>Paraneoptera</taxon>
        <taxon>Hemiptera</taxon>
        <taxon>Sternorrhyncha</taxon>
        <taxon>Aphidomorpha</taxon>
        <taxon>Aphidoidea</taxon>
        <taxon>Aphididae</taxon>
        <taxon>Aphidini</taxon>
        <taxon>Aphis</taxon>
        <taxon>Aphis</taxon>
    </lineage>
</organism>
<protein>
    <recommendedName>
        <fullName evidence="2">Ig-like domain-containing protein</fullName>
    </recommendedName>
</protein>
<keyword evidence="4" id="KW-1185">Reference proteome</keyword>
<dbReference type="SMART" id="SM00409">
    <property type="entry name" value="IG"/>
    <property type="match status" value="1"/>
</dbReference>
<dbReference type="OrthoDB" id="10055806at2759"/>
<evidence type="ECO:0000313" key="4">
    <source>
        <dbReference type="Proteomes" id="UP000475862"/>
    </source>
</evidence>
<feature type="region of interest" description="Disordered" evidence="1">
    <location>
        <begin position="88"/>
        <end position="120"/>
    </location>
</feature>
<feature type="domain" description="Ig-like" evidence="2">
    <location>
        <begin position="30"/>
        <end position="169"/>
    </location>
</feature>
<feature type="compositionally biased region" description="Polar residues" evidence="1">
    <location>
        <begin position="90"/>
        <end position="109"/>
    </location>
</feature>
<evidence type="ECO:0000256" key="1">
    <source>
        <dbReference type="SAM" id="MobiDB-lite"/>
    </source>
</evidence>
<dbReference type="PANTHER" id="PTHR23278:SF30">
    <property type="entry name" value="SIDESTEP VIII, ISOFORM B"/>
    <property type="match status" value="1"/>
</dbReference>
<dbReference type="InterPro" id="IPR013783">
    <property type="entry name" value="Ig-like_fold"/>
</dbReference>
<dbReference type="PROSITE" id="PS50835">
    <property type="entry name" value="IG_LIKE"/>
    <property type="match status" value="1"/>
</dbReference>
<dbReference type="InterPro" id="IPR036179">
    <property type="entry name" value="Ig-like_dom_sf"/>
</dbReference>
<accession>A0A6G0T3V0</accession>
<dbReference type="Gene3D" id="2.60.40.10">
    <property type="entry name" value="Immunoglobulins"/>
    <property type="match status" value="1"/>
</dbReference>
<evidence type="ECO:0000313" key="3">
    <source>
        <dbReference type="EMBL" id="KAE9525249.1"/>
    </source>
</evidence>
<comment type="caution">
    <text evidence="3">The sequence shown here is derived from an EMBL/GenBank/DDBJ whole genome shotgun (WGS) entry which is preliminary data.</text>
</comment>